<feature type="transmembrane region" description="Helical" evidence="20">
    <location>
        <begin position="113"/>
        <end position="133"/>
    </location>
</feature>
<evidence type="ECO:0000313" key="23">
    <source>
        <dbReference type="EMBL" id="QOL10565.1"/>
    </source>
</evidence>
<keyword evidence="7 20" id="KW-0679">Respiratory chain</keyword>
<dbReference type="GO" id="GO:0045275">
    <property type="term" value="C:respiratory chain complex III"/>
    <property type="evidence" value="ECO:0007669"/>
    <property type="project" value="InterPro"/>
</dbReference>
<evidence type="ECO:0000256" key="16">
    <source>
        <dbReference type="ARBA" id="ARBA00023136"/>
    </source>
</evidence>
<dbReference type="AlphaFoldDB" id="A0A7L9R5A7"/>
<keyword evidence="6 19" id="KW-0349">Heme</keyword>
<dbReference type="GO" id="GO:0016491">
    <property type="term" value="F:oxidoreductase activity"/>
    <property type="evidence" value="ECO:0007669"/>
    <property type="project" value="UniProtKB-UniRule"/>
</dbReference>
<evidence type="ECO:0000256" key="14">
    <source>
        <dbReference type="ARBA" id="ARBA00023075"/>
    </source>
</evidence>
<feature type="binding site" description="axial binding residue" evidence="19">
    <location>
        <position position="83"/>
    </location>
    <ligand>
        <name>heme b</name>
        <dbReference type="ChEBI" id="CHEBI:60344"/>
        <label>b562</label>
    </ligand>
    <ligandPart>
        <name>Fe</name>
        <dbReference type="ChEBI" id="CHEBI:18248"/>
    </ligandPart>
</feature>
<feature type="binding site" description="axial binding residue" evidence="19">
    <location>
        <position position="182"/>
    </location>
    <ligand>
        <name>heme b</name>
        <dbReference type="ChEBI" id="CHEBI:60344"/>
        <label>b562</label>
    </ligand>
    <ligandPart>
        <name>Fe</name>
        <dbReference type="ChEBI" id="CHEBI:18248"/>
    </ligandPart>
</feature>
<dbReference type="CDD" id="cd00284">
    <property type="entry name" value="Cytochrome_b_N"/>
    <property type="match status" value="1"/>
</dbReference>
<feature type="transmembrane region" description="Helical" evidence="20">
    <location>
        <begin position="229"/>
        <end position="250"/>
    </location>
</feature>
<dbReference type="GO" id="GO:0046872">
    <property type="term" value="F:metal ion binding"/>
    <property type="evidence" value="ECO:0007669"/>
    <property type="project" value="UniProtKB-UniRule"/>
</dbReference>
<dbReference type="InterPro" id="IPR030689">
    <property type="entry name" value="Cytochrome_b"/>
</dbReference>
<dbReference type="InterPro" id="IPR048260">
    <property type="entry name" value="Cytochrome_b_C_euk/bac"/>
</dbReference>
<evidence type="ECO:0000256" key="13">
    <source>
        <dbReference type="ARBA" id="ARBA00023004"/>
    </source>
</evidence>
<evidence type="ECO:0000259" key="21">
    <source>
        <dbReference type="PROSITE" id="PS51002"/>
    </source>
</evidence>
<dbReference type="InterPro" id="IPR036150">
    <property type="entry name" value="Cyt_b/b6_C_sf"/>
</dbReference>
<feature type="transmembrane region" description="Helical" evidence="20">
    <location>
        <begin position="288"/>
        <end position="308"/>
    </location>
</feature>
<comment type="function">
    <text evidence="1 20">Component of the ubiquinol-cytochrome c reductase complex (complex III or cytochrome b-c1 complex) that is part of the mitochondrial respiratory chain. The b-c1 complex mediates electron transfer from ubiquinol to cytochrome c. Contributes to the generation of a proton gradient across the mitochondrial membrane that is then used for ATP synthesis.</text>
</comment>
<feature type="transmembrane region" description="Helical" evidence="20">
    <location>
        <begin position="87"/>
        <end position="107"/>
    </location>
</feature>
<keyword evidence="14" id="KW-0830">Ubiquinone</keyword>
<evidence type="ECO:0000256" key="15">
    <source>
        <dbReference type="ARBA" id="ARBA00023128"/>
    </source>
</evidence>
<name>A0A7L9R5A7_9TELE</name>
<keyword evidence="10" id="KW-0999">Mitochondrion inner membrane</keyword>
<reference evidence="23" key="1">
    <citation type="submission" date="2020-07" db="EMBL/GenBank/DDBJ databases">
        <authorList>
            <person name="Liu Y.Y."/>
            <person name="Yang Y.Y."/>
            <person name="Song H.H."/>
            <person name="Wang X.X."/>
            <person name="Liu C.C."/>
            <person name="Mu X.X."/>
        </authorList>
    </citation>
    <scope>NUCLEOTIDE SEQUENCE</scope>
</reference>
<feature type="binding site" description="axial binding residue" evidence="19">
    <location>
        <position position="196"/>
    </location>
    <ligand>
        <name>heme b</name>
        <dbReference type="ChEBI" id="CHEBI:60344"/>
        <label>b566</label>
    </ligand>
    <ligandPart>
        <name>Fe</name>
        <dbReference type="ChEBI" id="CHEBI:18248"/>
    </ligandPart>
</feature>
<evidence type="ECO:0000256" key="18">
    <source>
        <dbReference type="PIRSR" id="PIRSR038885-1"/>
    </source>
</evidence>
<comment type="subunit">
    <text evidence="3">The cytochrome bc1 complex contains 3 respiratory subunits (MT-CYB, CYC1 and UQCRFS1), 2 core proteins (UQCRC1 and UQCRC2) and probably 6 low-molecular weight proteins.</text>
</comment>
<dbReference type="InterPro" id="IPR005798">
    <property type="entry name" value="Cyt_b/b6_C"/>
</dbReference>
<accession>A0A7L9R5A7</accession>
<comment type="cofactor">
    <cofactor evidence="19">
        <name>heme</name>
        <dbReference type="ChEBI" id="CHEBI:30413"/>
    </cofactor>
    <text evidence="19">Binds 2 heme groups non-covalently.</text>
</comment>
<evidence type="ECO:0000256" key="20">
    <source>
        <dbReference type="RuleBase" id="RU362117"/>
    </source>
</evidence>
<dbReference type="PIRSF" id="PIRSF038885">
    <property type="entry name" value="COB"/>
    <property type="match status" value="1"/>
</dbReference>
<feature type="transmembrane region" description="Helical" evidence="20">
    <location>
        <begin position="140"/>
        <end position="157"/>
    </location>
</feature>
<evidence type="ECO:0000256" key="6">
    <source>
        <dbReference type="ARBA" id="ARBA00022617"/>
    </source>
</evidence>
<evidence type="ECO:0000256" key="10">
    <source>
        <dbReference type="ARBA" id="ARBA00022792"/>
    </source>
</evidence>
<dbReference type="InterPro" id="IPR016174">
    <property type="entry name" value="Di-haem_cyt_TM"/>
</dbReference>
<keyword evidence="16 20" id="KW-0472">Membrane</keyword>
<evidence type="ECO:0000256" key="3">
    <source>
        <dbReference type="ARBA" id="ARBA00011660"/>
    </source>
</evidence>
<protein>
    <recommendedName>
        <fullName evidence="4 20">Cytochrome b</fullName>
    </recommendedName>
</protein>
<feature type="binding site" description="axial binding residue" evidence="19">
    <location>
        <position position="97"/>
    </location>
    <ligand>
        <name>heme b</name>
        <dbReference type="ChEBI" id="CHEBI:60344"/>
        <label>b566</label>
    </ligand>
    <ligandPart>
        <name>Fe</name>
        <dbReference type="ChEBI" id="CHEBI:18248"/>
    </ligandPart>
</feature>
<dbReference type="GO" id="GO:0005743">
    <property type="term" value="C:mitochondrial inner membrane"/>
    <property type="evidence" value="ECO:0007669"/>
    <property type="project" value="UniProtKB-SubCell"/>
</dbReference>
<keyword evidence="5 20" id="KW-0813">Transport</keyword>
<keyword evidence="8 20" id="KW-0812">Transmembrane</keyword>
<keyword evidence="9 19" id="KW-0479">Metal-binding</keyword>
<keyword evidence="11 20" id="KW-0249">Electron transport</keyword>
<evidence type="ECO:0000256" key="17">
    <source>
        <dbReference type="ARBA" id="ARBA00061233"/>
    </source>
</evidence>
<dbReference type="CTD" id="4519"/>
<comment type="cofactor">
    <cofactor evidence="20">
        <name>heme b</name>
        <dbReference type="ChEBI" id="CHEBI:60344"/>
    </cofactor>
    <text evidence="20">Binds 2 heme groups non-covalently.</text>
</comment>
<evidence type="ECO:0000256" key="19">
    <source>
        <dbReference type="PIRSR" id="PIRSR038885-2"/>
    </source>
</evidence>
<evidence type="ECO:0000256" key="11">
    <source>
        <dbReference type="ARBA" id="ARBA00022982"/>
    </source>
</evidence>
<feature type="transmembrane region" description="Helical" evidence="20">
    <location>
        <begin position="177"/>
        <end position="200"/>
    </location>
</feature>
<evidence type="ECO:0000256" key="1">
    <source>
        <dbReference type="ARBA" id="ARBA00002566"/>
    </source>
</evidence>
<dbReference type="GeneID" id="63359159"/>
<dbReference type="Pfam" id="PF00033">
    <property type="entry name" value="Cytochrome_B"/>
    <property type="match status" value="1"/>
</dbReference>
<feature type="transmembrane region" description="Helical" evidence="20">
    <location>
        <begin position="320"/>
        <end position="341"/>
    </location>
</feature>
<dbReference type="FunFam" id="1.20.810.10:FF:000002">
    <property type="entry name" value="Cytochrome b"/>
    <property type="match status" value="1"/>
</dbReference>
<dbReference type="SUPFAM" id="SSF81648">
    <property type="entry name" value="a domain/subunit of cytochrome bc1 complex (Ubiquinol-cytochrome c reductase)"/>
    <property type="match status" value="1"/>
</dbReference>
<feature type="transmembrane region" description="Helical" evidence="20">
    <location>
        <begin position="347"/>
        <end position="372"/>
    </location>
</feature>
<comment type="similarity">
    <text evidence="17 20">Belongs to the cytochrome b family.</text>
</comment>
<dbReference type="EMBL" id="MT724569">
    <property type="protein sequence ID" value="QOL10565.1"/>
    <property type="molecule type" value="Genomic_DNA"/>
</dbReference>
<dbReference type="PANTHER" id="PTHR19271">
    <property type="entry name" value="CYTOCHROME B"/>
    <property type="match status" value="1"/>
</dbReference>
<keyword evidence="15 20" id="KW-0496">Mitochondrion</keyword>
<geneLocation type="mitochondrion" evidence="23"/>
<feature type="binding site" evidence="18">
    <location>
        <position position="201"/>
    </location>
    <ligand>
        <name>a ubiquinone</name>
        <dbReference type="ChEBI" id="CHEBI:16389"/>
    </ligand>
</feature>
<feature type="domain" description="Cytochrome b/b6 N-terminal region profile" evidence="21">
    <location>
        <begin position="1"/>
        <end position="209"/>
    </location>
</feature>
<keyword evidence="12 20" id="KW-1133">Transmembrane helix</keyword>
<keyword evidence="13 19" id="KW-0408">Iron</keyword>
<dbReference type="PROSITE" id="PS51002">
    <property type="entry name" value="CYTB_NTER"/>
    <property type="match status" value="1"/>
</dbReference>
<dbReference type="PROSITE" id="PS51003">
    <property type="entry name" value="CYTB_CTER"/>
    <property type="match status" value="1"/>
</dbReference>
<sequence length="382" mass="42865">MTTLRKSHPLFKLVNDALIDLPAPSSLSAWWNFGSLLGLCLIAQIVTGLFLAMHYTPDTASAFSSVAHICRDVNYGWLIRNMHANGASFFFICIYLHIGRGLYYGSYLYKETWNIGVILLLLVMMTAFVGYVLPWGQMSFWGATVITNLLSAVPYIGDSLVQWIWGGFSVDNATLTRFFAFHFLLPFVILALTMVHLIFLHETGSNNPLGLNSDADKISFHPYFSYKDLLGFALLLIALASVALFAPNLLGDPDNFTPANPLVTPPHIKPEWYFLFAYAILRSIPNKLGGVLALLCSILILMVVPILHTSKHRSLTFRPLTQFFFWVLVADVMVLTWIGGMPVESPYIIIGQIASLLYFLLFTVLMPGASWIENKTLFYWSK</sequence>
<dbReference type="Gene3D" id="1.20.810.10">
    <property type="entry name" value="Cytochrome Bc1 Complex, Chain C"/>
    <property type="match status" value="1"/>
</dbReference>
<dbReference type="RefSeq" id="YP_010021624.1">
    <property type="nucleotide sequence ID" value="NC_053637.1"/>
</dbReference>
<evidence type="ECO:0000256" key="8">
    <source>
        <dbReference type="ARBA" id="ARBA00022692"/>
    </source>
</evidence>
<dbReference type="InterPro" id="IPR005797">
    <property type="entry name" value="Cyt_b/b6_N"/>
</dbReference>
<evidence type="ECO:0000256" key="2">
    <source>
        <dbReference type="ARBA" id="ARBA00004448"/>
    </source>
</evidence>
<dbReference type="CDD" id="cd00290">
    <property type="entry name" value="cytochrome_b_C"/>
    <property type="match status" value="1"/>
</dbReference>
<organism evidence="23">
    <name type="scientific">Moolgarda perusii</name>
    <name type="common">longfinned mullet</name>
    <dbReference type="NCBI Taxonomy" id="1111165"/>
    <lineage>
        <taxon>Eukaryota</taxon>
        <taxon>Metazoa</taxon>
        <taxon>Chordata</taxon>
        <taxon>Craniata</taxon>
        <taxon>Vertebrata</taxon>
        <taxon>Euteleostomi</taxon>
        <taxon>Actinopterygii</taxon>
        <taxon>Neopterygii</taxon>
        <taxon>Teleostei</taxon>
        <taxon>Neoteleostei</taxon>
        <taxon>Acanthomorphata</taxon>
        <taxon>Ovalentaria</taxon>
        <taxon>Mugilomorphae</taxon>
        <taxon>Mugilidae</taxon>
        <taxon>Moolgarda</taxon>
    </lineage>
</organism>
<evidence type="ECO:0000256" key="4">
    <source>
        <dbReference type="ARBA" id="ARBA00013531"/>
    </source>
</evidence>
<dbReference type="GO" id="GO:0006122">
    <property type="term" value="P:mitochondrial electron transport, ubiquinol to cytochrome c"/>
    <property type="evidence" value="ECO:0007669"/>
    <property type="project" value="TreeGrafter"/>
</dbReference>
<evidence type="ECO:0000256" key="7">
    <source>
        <dbReference type="ARBA" id="ARBA00022660"/>
    </source>
</evidence>
<feature type="domain" description="Cytochrome b/b6 C-terminal region profile" evidence="22">
    <location>
        <begin position="210"/>
        <end position="380"/>
    </location>
</feature>
<dbReference type="PANTHER" id="PTHR19271:SF16">
    <property type="entry name" value="CYTOCHROME B"/>
    <property type="match status" value="1"/>
</dbReference>
<gene>
    <name evidence="23" type="primary">CYTB</name>
</gene>
<evidence type="ECO:0000256" key="5">
    <source>
        <dbReference type="ARBA" id="ARBA00022448"/>
    </source>
</evidence>
<dbReference type="Pfam" id="PF00032">
    <property type="entry name" value="Cytochrom_B_C"/>
    <property type="match status" value="1"/>
</dbReference>
<evidence type="ECO:0000259" key="22">
    <source>
        <dbReference type="PROSITE" id="PS51003"/>
    </source>
</evidence>
<dbReference type="SUPFAM" id="SSF81342">
    <property type="entry name" value="Transmembrane di-heme cytochromes"/>
    <property type="match status" value="1"/>
</dbReference>
<proteinExistence type="inferred from homology"/>
<dbReference type="GO" id="GO:0008121">
    <property type="term" value="F:quinol-cytochrome-c reductase activity"/>
    <property type="evidence" value="ECO:0007669"/>
    <property type="project" value="InterPro"/>
</dbReference>
<comment type="subcellular location">
    <subcellularLocation>
        <location evidence="2">Mitochondrion inner membrane</location>
        <topology evidence="2">Multi-pass membrane protein</topology>
    </subcellularLocation>
</comment>
<feature type="transmembrane region" description="Helical" evidence="20">
    <location>
        <begin position="30"/>
        <end position="52"/>
    </location>
</feature>
<dbReference type="InterPro" id="IPR027387">
    <property type="entry name" value="Cytb/b6-like_sf"/>
</dbReference>
<evidence type="ECO:0000256" key="9">
    <source>
        <dbReference type="ARBA" id="ARBA00022723"/>
    </source>
</evidence>
<evidence type="ECO:0000256" key="12">
    <source>
        <dbReference type="ARBA" id="ARBA00022989"/>
    </source>
</evidence>
<dbReference type="InterPro" id="IPR048259">
    <property type="entry name" value="Cytochrome_b_N_euk/bac"/>
</dbReference>